<accession>A0A182MKW6</accession>
<organism evidence="1 2">
    <name type="scientific">Anopheles culicifacies</name>
    <dbReference type="NCBI Taxonomy" id="139723"/>
    <lineage>
        <taxon>Eukaryota</taxon>
        <taxon>Metazoa</taxon>
        <taxon>Ecdysozoa</taxon>
        <taxon>Arthropoda</taxon>
        <taxon>Hexapoda</taxon>
        <taxon>Insecta</taxon>
        <taxon>Pterygota</taxon>
        <taxon>Neoptera</taxon>
        <taxon>Endopterygota</taxon>
        <taxon>Diptera</taxon>
        <taxon>Nematocera</taxon>
        <taxon>Culicoidea</taxon>
        <taxon>Culicidae</taxon>
        <taxon>Anophelinae</taxon>
        <taxon>Anopheles</taxon>
        <taxon>culicifacies species complex</taxon>
    </lineage>
</organism>
<proteinExistence type="predicted"/>
<dbReference type="STRING" id="139723.A0A182MKW6"/>
<dbReference type="Proteomes" id="UP000075883">
    <property type="component" value="Unassembled WGS sequence"/>
</dbReference>
<keyword evidence="2" id="KW-1185">Reference proteome</keyword>
<protein>
    <submittedName>
        <fullName evidence="1">Uncharacterized protein</fullName>
    </submittedName>
</protein>
<dbReference type="EnsemblMetazoa" id="ACUA020764-RA">
    <property type="protein sequence ID" value="ACUA020764-PA"/>
    <property type="gene ID" value="ACUA020764"/>
</dbReference>
<name>A0A182MKW6_9DIPT</name>
<dbReference type="VEuPathDB" id="VectorBase:ACUA020764"/>
<dbReference type="AlphaFoldDB" id="A0A182MKW6"/>
<dbReference type="EMBL" id="AXCM01011025">
    <property type="status" value="NOT_ANNOTATED_CDS"/>
    <property type="molecule type" value="Genomic_DNA"/>
</dbReference>
<sequence>MTVPHMLDGGPQVGYQTVSASPTTITTNTTPASNTLLRQNLATMIQHQQQTMGGVGGVMTPSTMPVQCNLCRKKHCILPAIYCTDCETYLARFQMPVRR</sequence>
<reference evidence="1" key="2">
    <citation type="submission" date="2020-05" db="UniProtKB">
        <authorList>
            <consortium name="EnsemblMetazoa"/>
        </authorList>
    </citation>
    <scope>IDENTIFICATION</scope>
    <source>
        <strain evidence="1">A-37</strain>
    </source>
</reference>
<evidence type="ECO:0000313" key="1">
    <source>
        <dbReference type="EnsemblMetazoa" id="ACUA020764-PA"/>
    </source>
</evidence>
<evidence type="ECO:0000313" key="2">
    <source>
        <dbReference type="Proteomes" id="UP000075883"/>
    </source>
</evidence>
<reference evidence="2" key="1">
    <citation type="submission" date="2013-09" db="EMBL/GenBank/DDBJ databases">
        <title>The Genome Sequence of Anopheles culicifacies species A.</title>
        <authorList>
            <consortium name="The Broad Institute Genomics Platform"/>
            <person name="Neafsey D.E."/>
            <person name="Besansky N."/>
            <person name="Howell P."/>
            <person name="Walton C."/>
            <person name="Young S.K."/>
            <person name="Zeng Q."/>
            <person name="Gargeya S."/>
            <person name="Fitzgerald M."/>
            <person name="Haas B."/>
            <person name="Abouelleil A."/>
            <person name="Allen A.W."/>
            <person name="Alvarado L."/>
            <person name="Arachchi H.M."/>
            <person name="Berlin A.M."/>
            <person name="Chapman S.B."/>
            <person name="Gainer-Dewar J."/>
            <person name="Goldberg J."/>
            <person name="Griggs A."/>
            <person name="Gujja S."/>
            <person name="Hansen M."/>
            <person name="Howarth C."/>
            <person name="Imamovic A."/>
            <person name="Ireland A."/>
            <person name="Larimer J."/>
            <person name="McCowan C."/>
            <person name="Murphy C."/>
            <person name="Pearson M."/>
            <person name="Poon T.W."/>
            <person name="Priest M."/>
            <person name="Roberts A."/>
            <person name="Saif S."/>
            <person name="Shea T."/>
            <person name="Sisk P."/>
            <person name="Sykes S."/>
            <person name="Wortman J."/>
            <person name="Nusbaum C."/>
            <person name="Birren B."/>
        </authorList>
    </citation>
    <scope>NUCLEOTIDE SEQUENCE [LARGE SCALE GENOMIC DNA]</scope>
    <source>
        <strain evidence="2">A-37</strain>
    </source>
</reference>